<evidence type="ECO:0000256" key="1">
    <source>
        <dbReference type="SAM" id="MobiDB-lite"/>
    </source>
</evidence>
<evidence type="ECO:0000313" key="4">
    <source>
        <dbReference type="Proteomes" id="UP000495940"/>
    </source>
</evidence>
<name>A0A6G5RK35_9ACTN</name>
<dbReference type="Gene3D" id="1.10.260.40">
    <property type="entry name" value="lambda repressor-like DNA-binding domains"/>
    <property type="match status" value="1"/>
</dbReference>
<gene>
    <name evidence="3" type="ORF">CEB94_29480</name>
</gene>
<dbReference type="GO" id="GO:0003677">
    <property type="term" value="F:DNA binding"/>
    <property type="evidence" value="ECO:0007669"/>
    <property type="project" value="InterPro"/>
</dbReference>
<proteinExistence type="predicted"/>
<dbReference type="RefSeq" id="WP_175434989.1">
    <property type="nucleotide sequence ID" value="NZ_CP021978.1"/>
</dbReference>
<dbReference type="Proteomes" id="UP000495940">
    <property type="component" value="Chromosome"/>
</dbReference>
<dbReference type="KEGG" id="shaw:CEB94_29480"/>
<evidence type="ECO:0000313" key="3">
    <source>
        <dbReference type="EMBL" id="QCD58518.1"/>
    </source>
</evidence>
<feature type="region of interest" description="Disordered" evidence="1">
    <location>
        <begin position="77"/>
        <end position="110"/>
    </location>
</feature>
<dbReference type="AlphaFoldDB" id="A0A6G5RK35"/>
<accession>A0A6G5RK35</accession>
<dbReference type="InterPro" id="IPR001387">
    <property type="entry name" value="Cro/C1-type_HTH"/>
</dbReference>
<feature type="domain" description="HTH cro/C1-type" evidence="2">
    <location>
        <begin position="10"/>
        <end position="75"/>
    </location>
</feature>
<organism evidence="3 4">
    <name type="scientific">Streptomyces hawaiiensis</name>
    <dbReference type="NCBI Taxonomy" id="67305"/>
    <lineage>
        <taxon>Bacteria</taxon>
        <taxon>Bacillati</taxon>
        <taxon>Actinomycetota</taxon>
        <taxon>Actinomycetes</taxon>
        <taxon>Kitasatosporales</taxon>
        <taxon>Streptomycetaceae</taxon>
        <taxon>Streptomyces</taxon>
    </lineage>
</organism>
<sequence>MTAKLDYTWRLREIMAEQGMFTTAALQPLLAERGVTLSTSQVYRLVTEKPERLSLKVLMALLDIFGCPMDDLIKPTASARATRSKRTADGTEAGIGTLRPPRARITGPEK</sequence>
<dbReference type="Pfam" id="PF13443">
    <property type="entry name" value="HTH_26"/>
    <property type="match status" value="1"/>
</dbReference>
<keyword evidence="4" id="KW-1185">Reference proteome</keyword>
<reference evidence="3 4" key="1">
    <citation type="submission" date="2017-06" db="EMBL/GenBank/DDBJ databases">
        <title>Complete Genome Sequence of Streptomyces hawaiiensis NRRL 15010 and insights into acyldepsipeptides biosynthesis.</title>
        <authorList>
            <person name="Mariita R.M."/>
            <person name="Sello J.K."/>
        </authorList>
    </citation>
    <scope>NUCLEOTIDE SEQUENCE [LARGE SCALE GENOMIC DNA]</scope>
    <source>
        <strain evidence="3 4">ATCC 12236</strain>
    </source>
</reference>
<evidence type="ECO:0000259" key="2">
    <source>
        <dbReference type="Pfam" id="PF13443"/>
    </source>
</evidence>
<protein>
    <submittedName>
        <fullName evidence="3">XRE family transcriptional regulator</fullName>
    </submittedName>
</protein>
<dbReference type="SUPFAM" id="SSF47413">
    <property type="entry name" value="lambda repressor-like DNA-binding domains"/>
    <property type="match status" value="1"/>
</dbReference>
<dbReference type="EMBL" id="CP021978">
    <property type="protein sequence ID" value="QCD58518.1"/>
    <property type="molecule type" value="Genomic_DNA"/>
</dbReference>
<dbReference type="InterPro" id="IPR010982">
    <property type="entry name" value="Lambda_DNA-bd_dom_sf"/>
</dbReference>